<reference evidence="3" key="2">
    <citation type="submission" date="2021-03" db="UniProtKB">
        <authorList>
            <consortium name="EnsemblPlants"/>
        </authorList>
    </citation>
    <scope>IDENTIFICATION</scope>
</reference>
<dbReference type="Gramene" id="AUR62016452-RA">
    <property type="protein sequence ID" value="AUR62016452-RA:cds"/>
    <property type="gene ID" value="AUR62016452"/>
</dbReference>
<feature type="region of interest" description="Disordered" evidence="1">
    <location>
        <begin position="1"/>
        <end position="29"/>
    </location>
</feature>
<protein>
    <recommendedName>
        <fullName evidence="2">Reverse transcriptase Ty1/copia-type domain-containing protein</fullName>
    </recommendedName>
</protein>
<dbReference type="InterPro" id="IPR013103">
    <property type="entry name" value="RVT_2"/>
</dbReference>
<proteinExistence type="predicted"/>
<evidence type="ECO:0000259" key="2">
    <source>
        <dbReference type="Pfam" id="PF07727"/>
    </source>
</evidence>
<name>A0A803LNC3_CHEQI</name>
<dbReference type="EnsemblPlants" id="AUR62016452-RA">
    <property type="protein sequence ID" value="AUR62016452-RA:cds"/>
    <property type="gene ID" value="AUR62016452"/>
</dbReference>
<evidence type="ECO:0000313" key="3">
    <source>
        <dbReference type="EnsemblPlants" id="AUR62016452-RA:cds"/>
    </source>
</evidence>
<feature type="compositionally biased region" description="Basic and acidic residues" evidence="1">
    <location>
        <begin position="1"/>
        <end position="20"/>
    </location>
</feature>
<keyword evidence="4" id="KW-1185">Reference proteome</keyword>
<dbReference type="Proteomes" id="UP000596660">
    <property type="component" value="Unplaced"/>
</dbReference>
<dbReference type="AlphaFoldDB" id="A0A803LNC3"/>
<evidence type="ECO:0000256" key="1">
    <source>
        <dbReference type="SAM" id="MobiDB-lite"/>
    </source>
</evidence>
<organism evidence="3 4">
    <name type="scientific">Chenopodium quinoa</name>
    <name type="common">Quinoa</name>
    <dbReference type="NCBI Taxonomy" id="63459"/>
    <lineage>
        <taxon>Eukaryota</taxon>
        <taxon>Viridiplantae</taxon>
        <taxon>Streptophyta</taxon>
        <taxon>Embryophyta</taxon>
        <taxon>Tracheophyta</taxon>
        <taxon>Spermatophyta</taxon>
        <taxon>Magnoliopsida</taxon>
        <taxon>eudicotyledons</taxon>
        <taxon>Gunneridae</taxon>
        <taxon>Pentapetalae</taxon>
        <taxon>Caryophyllales</taxon>
        <taxon>Chenopodiaceae</taxon>
        <taxon>Chenopodioideae</taxon>
        <taxon>Atripliceae</taxon>
        <taxon>Chenopodium</taxon>
    </lineage>
</organism>
<accession>A0A803LNC3</accession>
<reference evidence="3" key="1">
    <citation type="journal article" date="2017" name="Nature">
        <title>The genome of Chenopodium quinoa.</title>
        <authorList>
            <person name="Jarvis D.E."/>
            <person name="Ho Y.S."/>
            <person name="Lightfoot D.J."/>
            <person name="Schmoeckel S.M."/>
            <person name="Li B."/>
            <person name="Borm T.J.A."/>
            <person name="Ohyanagi H."/>
            <person name="Mineta K."/>
            <person name="Michell C.T."/>
            <person name="Saber N."/>
            <person name="Kharbatia N.M."/>
            <person name="Rupper R.R."/>
            <person name="Sharp A.R."/>
            <person name="Dally N."/>
            <person name="Boughton B.A."/>
            <person name="Woo Y.H."/>
            <person name="Gao G."/>
            <person name="Schijlen E.G.W.M."/>
            <person name="Guo X."/>
            <person name="Momin A.A."/>
            <person name="Negrao S."/>
            <person name="Al-Babili S."/>
            <person name="Gehring C."/>
            <person name="Roessner U."/>
            <person name="Jung C."/>
            <person name="Murphy K."/>
            <person name="Arold S.T."/>
            <person name="Gojobori T."/>
            <person name="van der Linden C.G."/>
            <person name="van Loo E.N."/>
            <person name="Jellen E.N."/>
            <person name="Maughan P.J."/>
            <person name="Tester M."/>
        </authorList>
    </citation>
    <scope>NUCLEOTIDE SEQUENCE [LARGE SCALE GENOMIC DNA]</scope>
    <source>
        <strain evidence="3">cv. PI 614886</strain>
    </source>
</reference>
<evidence type="ECO:0000313" key="4">
    <source>
        <dbReference type="Proteomes" id="UP000596660"/>
    </source>
</evidence>
<sequence>MYIRGHDHRGPENRGQENQDSRNSGCSVCGKKTHNAEVCWKVVGYPKWHHLYEKQEKSDAVGKGKWSKQKEGMKMAANAKGTEESVAITAQQLEQLLKLVPSSSKGSKSGYETEEEIYVNFAGMISCYNVCSDKGEWINDSGATHHMIADAKLLDKCMPEAQEEFHDEVVYHEQNLESEEATQEVVMIRGEQEDSHATQQPEVRRSARERRPPTWTKDYKVGWNSRIQASNDVKQENELKKVCKLKKSLYALKQAPRQWFSKLSTALGQFGFSQSKTDYSLFIKEHGQSIAVVLVYVDDGNDHSLLSEVKQFMSSQFHMKDLGNIRYFLGLEVDRSKQGFFLS</sequence>
<feature type="domain" description="Reverse transcriptase Ty1/copia-type" evidence="2">
    <location>
        <begin position="234"/>
        <end position="340"/>
    </location>
</feature>
<dbReference type="Pfam" id="PF07727">
    <property type="entry name" value="RVT_2"/>
    <property type="match status" value="1"/>
</dbReference>
<feature type="region of interest" description="Disordered" evidence="1">
    <location>
        <begin position="190"/>
        <end position="217"/>
    </location>
</feature>